<evidence type="ECO:0008006" key="9">
    <source>
        <dbReference type="Google" id="ProtNLM"/>
    </source>
</evidence>
<dbReference type="Gene3D" id="3.40.50.720">
    <property type="entry name" value="NAD(P)-binding Rossmann-like Domain"/>
    <property type="match status" value="2"/>
</dbReference>
<gene>
    <name evidence="7" type="ORF">Aph01nite_10670</name>
</gene>
<organism evidence="7 8">
    <name type="scientific">Acrocarpospora phusangensis</name>
    <dbReference type="NCBI Taxonomy" id="1070424"/>
    <lineage>
        <taxon>Bacteria</taxon>
        <taxon>Bacillati</taxon>
        <taxon>Actinomycetota</taxon>
        <taxon>Actinomycetes</taxon>
        <taxon>Streptosporangiales</taxon>
        <taxon>Streptosporangiaceae</taxon>
        <taxon>Acrocarpospora</taxon>
    </lineage>
</organism>
<feature type="domain" description="Acyclic terpene utilisation N-terminal" evidence="6">
    <location>
        <begin position="400"/>
        <end position="742"/>
    </location>
</feature>
<reference evidence="7" key="1">
    <citation type="submission" date="2021-01" db="EMBL/GenBank/DDBJ databases">
        <title>Whole genome shotgun sequence of Acrocarpospora phusangensis NBRC 108782.</title>
        <authorList>
            <person name="Komaki H."/>
            <person name="Tamura T."/>
        </authorList>
    </citation>
    <scope>NUCLEOTIDE SEQUENCE</scope>
    <source>
        <strain evidence="7">NBRC 108782</strain>
    </source>
</reference>
<dbReference type="InterPro" id="IPR006139">
    <property type="entry name" value="D-isomer_2_OHA_DH_cat_dom"/>
</dbReference>
<dbReference type="InterPro" id="IPR010839">
    <property type="entry name" value="AtuA_N"/>
</dbReference>
<evidence type="ECO:0000313" key="7">
    <source>
        <dbReference type="EMBL" id="GIH22757.1"/>
    </source>
</evidence>
<keyword evidence="3" id="KW-0520">NAD</keyword>
<dbReference type="PANTHER" id="PTHR42789">
    <property type="entry name" value="D-ISOMER SPECIFIC 2-HYDROXYACID DEHYDROGENASE FAMILY PROTEIN (AFU_ORTHOLOGUE AFUA_6G10090)"/>
    <property type="match status" value="1"/>
</dbReference>
<dbReference type="PANTHER" id="PTHR42789:SF1">
    <property type="entry name" value="D-ISOMER SPECIFIC 2-HYDROXYACID DEHYDROGENASE FAMILY PROTEIN (AFU_ORTHOLOGUE AFUA_6G10090)"/>
    <property type="match status" value="1"/>
</dbReference>
<accession>A0A919ULZ7</accession>
<sequence length="797" mass="83577">MSTPPTVLITTDYLVPGDEVDDLLRDAGFTTRHRPLRGTREQDELIAILDGCEGALIANEPMTAEVFARAPALRAVVRTGVGYDSVDVAAATRAGVSVSNLPGVNANAVAEYTMALLLAQARRLVPVAAGVQAGRWPREDGHELRGRTLGLLGYGATARAVVPLAQAFGLSVRCTTGVPEGQRHDASVQFVDLAELLATADFLSLHTALTPATRHLIDASALARMKPTAHLINTARGALVDETALAAAVRAGRLAGAALDVTGTEPLPADSPLRDVPGITVYSHLAGQTAEARRAAGLEGARELVAALRGRPRSSLNAHTMITSEMRPTLTSTPATEDPVPEETVRVLVPSGMLGAGFPPETIDRGIALGADVIAVDGGSTDSGPYYLGSGTAKTSAAAVARDLRILLRASADAGIPLIVGSCGTSGTDSGVDWVAGIAGGILREENLGLRVARIYSEQTAAALKERLNEGRVHPLPPMGDLDAATLDDCTHIVGMMGHEPIVAALEAGAQVVLAGRATDTAVAAAYPLMKGMPAGPTWHASKIIECGGQCTTNPRAGGVLATIDQGGFTIEPLDPAAACTTTSVAAHMLYETVNPFQMREPAGTLMVADATYTALDDRRVRVEGSRFEPADQYTIKLEGARITGYETMSFTAIRDPHILPRIEEWVALMHEILAGRVRQTLDLEPSGYAVDIRPYGYNAVLGSIDPAAGPPREVGVMMLVNAPDQATATAIAKIANPLMLHLPTPDMDYLPSLAFATSPAESERGPAYQFVLNHVVDADEPTGMFRIEIPEGDSRD</sequence>
<dbReference type="RefSeq" id="WP_204039594.1">
    <property type="nucleotide sequence ID" value="NZ_BOOA01000006.1"/>
</dbReference>
<dbReference type="Pfam" id="PF02826">
    <property type="entry name" value="2-Hacid_dh_C"/>
    <property type="match status" value="1"/>
</dbReference>
<dbReference type="InterPro" id="IPR006140">
    <property type="entry name" value="D-isomer_DH_NAD-bd"/>
</dbReference>
<dbReference type="Proteomes" id="UP000640052">
    <property type="component" value="Unassembled WGS sequence"/>
</dbReference>
<feature type="domain" description="D-isomer specific 2-hydroxyacid dehydrogenase catalytic" evidence="4">
    <location>
        <begin position="19"/>
        <end position="314"/>
    </location>
</feature>
<comment type="similarity">
    <text evidence="1">Belongs to the D-isomer specific 2-hydroxyacid dehydrogenase family.</text>
</comment>
<comment type="caution">
    <text evidence="7">The sequence shown here is derived from an EMBL/GenBank/DDBJ whole genome shotgun (WGS) entry which is preliminary data.</text>
</comment>
<evidence type="ECO:0000259" key="6">
    <source>
        <dbReference type="Pfam" id="PF07287"/>
    </source>
</evidence>
<dbReference type="InterPro" id="IPR050857">
    <property type="entry name" value="D-2-hydroxyacid_DH"/>
</dbReference>
<dbReference type="SUPFAM" id="SSF51735">
    <property type="entry name" value="NAD(P)-binding Rossmann-fold domains"/>
    <property type="match status" value="1"/>
</dbReference>
<protein>
    <recommendedName>
        <fullName evidence="9">D-3-phosphoglycerate dehydrogenase</fullName>
    </recommendedName>
</protein>
<evidence type="ECO:0000259" key="5">
    <source>
        <dbReference type="Pfam" id="PF02826"/>
    </source>
</evidence>
<dbReference type="GO" id="GO:0051287">
    <property type="term" value="F:NAD binding"/>
    <property type="evidence" value="ECO:0007669"/>
    <property type="project" value="InterPro"/>
</dbReference>
<dbReference type="Pfam" id="PF00389">
    <property type="entry name" value="2-Hacid_dh"/>
    <property type="match status" value="1"/>
</dbReference>
<dbReference type="EMBL" id="BOOA01000006">
    <property type="protein sequence ID" value="GIH22757.1"/>
    <property type="molecule type" value="Genomic_DNA"/>
</dbReference>
<name>A0A919ULZ7_9ACTN</name>
<evidence type="ECO:0000313" key="8">
    <source>
        <dbReference type="Proteomes" id="UP000640052"/>
    </source>
</evidence>
<keyword evidence="8" id="KW-1185">Reference proteome</keyword>
<dbReference type="InterPro" id="IPR036291">
    <property type="entry name" value="NAD(P)-bd_dom_sf"/>
</dbReference>
<feature type="domain" description="D-isomer specific 2-hydroxyacid dehydrogenase NAD-binding" evidence="5">
    <location>
        <begin position="114"/>
        <end position="286"/>
    </location>
</feature>
<dbReference type="AlphaFoldDB" id="A0A919ULZ7"/>
<evidence type="ECO:0000256" key="2">
    <source>
        <dbReference type="ARBA" id="ARBA00023002"/>
    </source>
</evidence>
<dbReference type="CDD" id="cd12172">
    <property type="entry name" value="PGDH_like_2"/>
    <property type="match status" value="1"/>
</dbReference>
<dbReference type="Pfam" id="PF07287">
    <property type="entry name" value="AtuA"/>
    <property type="match status" value="1"/>
</dbReference>
<evidence type="ECO:0000256" key="1">
    <source>
        <dbReference type="ARBA" id="ARBA00005854"/>
    </source>
</evidence>
<dbReference type="SUPFAM" id="SSF52283">
    <property type="entry name" value="Formate/glycerate dehydrogenase catalytic domain-like"/>
    <property type="match status" value="1"/>
</dbReference>
<proteinExistence type="inferred from homology"/>
<keyword evidence="2" id="KW-0560">Oxidoreductase</keyword>
<evidence type="ECO:0000259" key="4">
    <source>
        <dbReference type="Pfam" id="PF00389"/>
    </source>
</evidence>
<dbReference type="GO" id="GO:0016616">
    <property type="term" value="F:oxidoreductase activity, acting on the CH-OH group of donors, NAD or NADP as acceptor"/>
    <property type="evidence" value="ECO:0007669"/>
    <property type="project" value="InterPro"/>
</dbReference>
<evidence type="ECO:0000256" key="3">
    <source>
        <dbReference type="ARBA" id="ARBA00023027"/>
    </source>
</evidence>